<organism evidence="2 3">
    <name type="scientific">Periplaneta americana</name>
    <name type="common">American cockroach</name>
    <name type="synonym">Blatta americana</name>
    <dbReference type="NCBI Taxonomy" id="6978"/>
    <lineage>
        <taxon>Eukaryota</taxon>
        <taxon>Metazoa</taxon>
        <taxon>Ecdysozoa</taxon>
        <taxon>Arthropoda</taxon>
        <taxon>Hexapoda</taxon>
        <taxon>Insecta</taxon>
        <taxon>Pterygota</taxon>
        <taxon>Neoptera</taxon>
        <taxon>Polyneoptera</taxon>
        <taxon>Dictyoptera</taxon>
        <taxon>Blattodea</taxon>
        <taxon>Blattoidea</taxon>
        <taxon>Blattidae</taxon>
        <taxon>Blattinae</taxon>
        <taxon>Periplaneta</taxon>
    </lineage>
</organism>
<evidence type="ECO:0000313" key="2">
    <source>
        <dbReference type="EMBL" id="KAJ4425721.1"/>
    </source>
</evidence>
<accession>A0ABQ8RVN6</accession>
<dbReference type="InterPro" id="IPR049012">
    <property type="entry name" value="Mutator_transp_dom"/>
</dbReference>
<evidence type="ECO:0000259" key="1">
    <source>
        <dbReference type="Pfam" id="PF20700"/>
    </source>
</evidence>
<reference evidence="2 3" key="1">
    <citation type="journal article" date="2022" name="Allergy">
        <title>Genome assembly and annotation of Periplaneta americana reveal a comprehensive cockroach allergen profile.</title>
        <authorList>
            <person name="Wang L."/>
            <person name="Xiong Q."/>
            <person name="Saelim N."/>
            <person name="Wang L."/>
            <person name="Nong W."/>
            <person name="Wan A.T."/>
            <person name="Shi M."/>
            <person name="Liu X."/>
            <person name="Cao Q."/>
            <person name="Hui J.H.L."/>
            <person name="Sookrung N."/>
            <person name="Leung T.F."/>
            <person name="Tungtrongchitr A."/>
            <person name="Tsui S.K.W."/>
        </authorList>
    </citation>
    <scope>NUCLEOTIDE SEQUENCE [LARGE SCALE GENOMIC DNA]</scope>
    <source>
        <strain evidence="2">PWHHKU_190912</strain>
    </source>
</reference>
<dbReference type="Pfam" id="PF20700">
    <property type="entry name" value="Mutator"/>
    <property type="match status" value="1"/>
</dbReference>
<proteinExistence type="predicted"/>
<gene>
    <name evidence="2" type="ORF">ANN_27917</name>
</gene>
<sequence length="200" mass="22867">MYGAGCVIDILIGYLIDYQVMSKSCRKCDHARQRYKNPQDFKMWYDIHKEECDINHTGSSGAMEIKAAIKMWNRSQDFGLRYSSLLSDGDAKTFNKLCELEPYGPEHKIEKQECKQGQRLGGPAHESLKSATINKLQKYCTKAIYRNKGDTKATKSAMYATLLHSISTDKKPQHSKCPPGKNLGVFIRKLLLWEDQNHTE</sequence>
<name>A0ABQ8RVN6_PERAM</name>
<dbReference type="Proteomes" id="UP001148838">
    <property type="component" value="Unassembled WGS sequence"/>
</dbReference>
<protein>
    <recommendedName>
        <fullName evidence="1">Mutator-like transposase domain-containing protein</fullName>
    </recommendedName>
</protein>
<feature type="domain" description="Mutator-like transposase" evidence="1">
    <location>
        <begin position="2"/>
        <end position="180"/>
    </location>
</feature>
<evidence type="ECO:0000313" key="3">
    <source>
        <dbReference type="Proteomes" id="UP001148838"/>
    </source>
</evidence>
<keyword evidence="3" id="KW-1185">Reference proteome</keyword>
<dbReference type="EMBL" id="JAJSOF020000042">
    <property type="protein sequence ID" value="KAJ4425721.1"/>
    <property type="molecule type" value="Genomic_DNA"/>
</dbReference>
<comment type="caution">
    <text evidence="2">The sequence shown here is derived from an EMBL/GenBank/DDBJ whole genome shotgun (WGS) entry which is preliminary data.</text>
</comment>